<dbReference type="HOGENOM" id="CLU_1386753_0_0_7"/>
<dbReference type="AlphaFoldDB" id="W4MGG5"/>
<comment type="caution">
    <text evidence="1">The sequence shown here is derived from an EMBL/GenBank/DDBJ whole genome shotgun (WGS) entry which is preliminary data.</text>
</comment>
<reference evidence="1 2" key="1">
    <citation type="journal article" date="2014" name="Nature">
        <title>An environmental bacterial taxon with a large and distinct metabolic repertoire.</title>
        <authorList>
            <person name="Wilson M.C."/>
            <person name="Mori T."/>
            <person name="Ruckert C."/>
            <person name="Uria A.R."/>
            <person name="Helf M.J."/>
            <person name="Takada K."/>
            <person name="Gernert C."/>
            <person name="Steffens U.A."/>
            <person name="Heycke N."/>
            <person name="Schmitt S."/>
            <person name="Rinke C."/>
            <person name="Helfrich E.J."/>
            <person name="Brachmann A.O."/>
            <person name="Gurgui C."/>
            <person name="Wakimoto T."/>
            <person name="Kracht M."/>
            <person name="Crusemann M."/>
            <person name="Hentschel U."/>
            <person name="Abe I."/>
            <person name="Matsunaga S."/>
            <person name="Kalinowski J."/>
            <person name="Takeyama H."/>
            <person name="Piel J."/>
        </authorList>
    </citation>
    <scope>NUCLEOTIDE SEQUENCE [LARGE SCALE GENOMIC DNA]</scope>
    <source>
        <strain evidence="2">TSY2</strain>
    </source>
</reference>
<feature type="non-terminal residue" evidence="1">
    <location>
        <position position="197"/>
    </location>
</feature>
<keyword evidence="2" id="KW-1185">Reference proteome</keyword>
<evidence type="ECO:0008006" key="3">
    <source>
        <dbReference type="Google" id="ProtNLM"/>
    </source>
</evidence>
<dbReference type="EMBL" id="AZHX01000014">
    <property type="protein sequence ID" value="ETX09278.1"/>
    <property type="molecule type" value="Genomic_DNA"/>
</dbReference>
<dbReference type="InterPro" id="IPR027417">
    <property type="entry name" value="P-loop_NTPase"/>
</dbReference>
<dbReference type="Gene3D" id="3.40.50.300">
    <property type="entry name" value="P-loop containing nucleotide triphosphate hydrolases"/>
    <property type="match status" value="1"/>
</dbReference>
<organism evidence="1 2">
    <name type="scientific">Candidatus Entotheonella gemina</name>
    <dbReference type="NCBI Taxonomy" id="1429439"/>
    <lineage>
        <taxon>Bacteria</taxon>
        <taxon>Pseudomonadati</taxon>
        <taxon>Nitrospinota/Tectimicrobiota group</taxon>
        <taxon>Candidatus Tectimicrobiota</taxon>
        <taxon>Candidatus Entotheonellia</taxon>
        <taxon>Candidatus Entotheonellales</taxon>
        <taxon>Candidatus Entotheonellaceae</taxon>
        <taxon>Candidatus Entotheonella</taxon>
    </lineage>
</organism>
<accession>W4MGG5</accession>
<evidence type="ECO:0000313" key="1">
    <source>
        <dbReference type="EMBL" id="ETX09278.1"/>
    </source>
</evidence>
<gene>
    <name evidence="1" type="ORF">ETSY2_00440</name>
</gene>
<name>W4MGG5_9BACT</name>
<proteinExistence type="predicted"/>
<dbReference type="Proteomes" id="UP000019140">
    <property type="component" value="Unassembled WGS sequence"/>
</dbReference>
<protein>
    <recommendedName>
        <fullName evidence="3">AAA+ ATPase domain-containing protein</fullName>
    </recommendedName>
</protein>
<sequence>MRFFNVAGPCNPQDHYMLPATTRLAENHVDRLIRHQSYFVIHAPRQVGKTTAILDLARQLNASGDYVAAMVSVEVGAAFPNNIEAAEKAVLSGWQQDIRFQLPTAYLPSEWVPNAPGGQLLGNFLSEWSLELPKPLVVFIDEIDALQDDVLIAVLRQLREGYYRRPQAFPMALALVGLRDVRNYKIKSGGRPHFGTA</sequence>
<dbReference type="SUPFAM" id="SSF52540">
    <property type="entry name" value="P-loop containing nucleoside triphosphate hydrolases"/>
    <property type="match status" value="1"/>
</dbReference>
<evidence type="ECO:0000313" key="2">
    <source>
        <dbReference type="Proteomes" id="UP000019140"/>
    </source>
</evidence>